<comment type="caution">
    <text evidence="2">The sequence shown here is derived from an EMBL/GenBank/DDBJ whole genome shotgun (WGS) entry which is preliminary data.</text>
</comment>
<evidence type="ECO:0000313" key="3">
    <source>
        <dbReference type="Proteomes" id="UP000285301"/>
    </source>
</evidence>
<dbReference type="PANTHER" id="PTHR11886">
    <property type="entry name" value="DYNEIN LIGHT CHAIN"/>
    <property type="match status" value="1"/>
</dbReference>
<feature type="signal peptide" evidence="1">
    <location>
        <begin position="1"/>
        <end position="19"/>
    </location>
</feature>
<dbReference type="SMART" id="SM01375">
    <property type="entry name" value="Dynein_light"/>
    <property type="match status" value="1"/>
</dbReference>
<name>A0A3S3NV79_9ACAR</name>
<proteinExistence type="predicted"/>
<gene>
    <name evidence="2" type="ORF">B4U79_16605</name>
</gene>
<dbReference type="GO" id="GO:0045505">
    <property type="term" value="F:dynein intermediate chain binding"/>
    <property type="evidence" value="ECO:0007669"/>
    <property type="project" value="TreeGrafter"/>
</dbReference>
<dbReference type="EMBL" id="NCKU01007557">
    <property type="protein sequence ID" value="RWS02552.1"/>
    <property type="molecule type" value="Genomic_DNA"/>
</dbReference>
<dbReference type="OrthoDB" id="6536934at2759"/>
<keyword evidence="3" id="KW-1185">Reference proteome</keyword>
<accession>A0A3S3NV79</accession>
<dbReference type="AlphaFoldDB" id="A0A3S3NV79"/>
<dbReference type="GO" id="GO:0005868">
    <property type="term" value="C:cytoplasmic dynein complex"/>
    <property type="evidence" value="ECO:0007669"/>
    <property type="project" value="TreeGrafter"/>
</dbReference>
<protein>
    <submittedName>
        <fullName evidence="2">Uncharacterized protein</fullName>
    </submittedName>
</protein>
<feature type="chain" id="PRO_5018659078" evidence="1">
    <location>
        <begin position="20"/>
        <end position="355"/>
    </location>
</feature>
<dbReference type="Gene3D" id="3.30.740.10">
    <property type="entry name" value="Protein Inhibitor Of Neuronal Nitric Oxide Synthase"/>
    <property type="match status" value="3"/>
</dbReference>
<sequence>MYFVRVFVVLILSPIFIHMQDVDSLKPYPGDEAKAKVVKTTLEKNAAKEALKMTESALLKYDDIETALNRVSDSFGQKYSGNWYCIRAGKTVMKSKLLQQAESYAFMNIPPIEVLLFKLADNNEDSLSEPDLIQATRPVVDSDLEILQSNLAESEKREVLIAARWAIKNQLKFNDIEESIRDILESKYGGQWRCFIMCRGSKESSSGLGLIDPRKKSVEPLMYFGIGKIKILVYKPKIEKGGSQIPKESQSYNMYEVIMEARLNLPKTEVNYTEMPIQMQELMIQIAHNAIKNYDSYEAMTKYCREFLDNMYGKPWECLMGLDGQFWTYFWYKQPYFINFKVDRIRVIIIKQYAY</sequence>
<dbReference type="PANTHER" id="PTHR11886:SF35">
    <property type="entry name" value="DYNEIN LIGHT CHAIN"/>
    <property type="match status" value="1"/>
</dbReference>
<reference evidence="2 3" key="1">
    <citation type="journal article" date="2018" name="Gigascience">
        <title>Genomes of trombidid mites reveal novel predicted allergens and laterally-transferred genes associated with secondary metabolism.</title>
        <authorList>
            <person name="Dong X."/>
            <person name="Chaisiri K."/>
            <person name="Xia D."/>
            <person name="Armstrong S.D."/>
            <person name="Fang Y."/>
            <person name="Donnelly M.J."/>
            <person name="Kadowaki T."/>
            <person name="McGarry J.W."/>
            <person name="Darby A.C."/>
            <person name="Makepeace B.L."/>
        </authorList>
    </citation>
    <scope>NUCLEOTIDE SEQUENCE [LARGE SCALE GENOMIC DNA]</scope>
    <source>
        <strain evidence="2">UoL-WK</strain>
    </source>
</reference>
<dbReference type="InterPro" id="IPR037177">
    <property type="entry name" value="DLC_sf"/>
</dbReference>
<dbReference type="CDD" id="cd21450">
    <property type="entry name" value="DLC-like_DYNLL1-like"/>
    <property type="match status" value="1"/>
</dbReference>
<evidence type="ECO:0000256" key="1">
    <source>
        <dbReference type="SAM" id="SignalP"/>
    </source>
</evidence>
<keyword evidence="1" id="KW-0732">Signal</keyword>
<organism evidence="2 3">
    <name type="scientific">Dinothrombium tinctorium</name>
    <dbReference type="NCBI Taxonomy" id="1965070"/>
    <lineage>
        <taxon>Eukaryota</taxon>
        <taxon>Metazoa</taxon>
        <taxon>Ecdysozoa</taxon>
        <taxon>Arthropoda</taxon>
        <taxon>Chelicerata</taxon>
        <taxon>Arachnida</taxon>
        <taxon>Acari</taxon>
        <taxon>Acariformes</taxon>
        <taxon>Trombidiformes</taxon>
        <taxon>Prostigmata</taxon>
        <taxon>Anystina</taxon>
        <taxon>Parasitengona</taxon>
        <taxon>Trombidioidea</taxon>
        <taxon>Trombidiidae</taxon>
        <taxon>Dinothrombium</taxon>
    </lineage>
</organism>
<dbReference type="GO" id="GO:0007017">
    <property type="term" value="P:microtubule-based process"/>
    <property type="evidence" value="ECO:0007669"/>
    <property type="project" value="InterPro"/>
</dbReference>
<dbReference type="SUPFAM" id="SSF54648">
    <property type="entry name" value="DLC"/>
    <property type="match status" value="1"/>
</dbReference>
<dbReference type="InterPro" id="IPR001372">
    <property type="entry name" value="Dynein_light_chain_typ-1/2"/>
</dbReference>
<dbReference type="Pfam" id="PF01221">
    <property type="entry name" value="Dynein_light"/>
    <property type="match status" value="1"/>
</dbReference>
<dbReference type="Proteomes" id="UP000285301">
    <property type="component" value="Unassembled WGS sequence"/>
</dbReference>
<evidence type="ECO:0000313" key="2">
    <source>
        <dbReference type="EMBL" id="RWS02552.1"/>
    </source>
</evidence>